<gene>
    <name evidence="2" type="ORF">F964_01741</name>
</gene>
<dbReference type="HOGENOM" id="CLU_1976729_0_0_6"/>
<protein>
    <submittedName>
        <fullName evidence="2">Uncharacterized protein</fullName>
    </submittedName>
</protein>
<evidence type="ECO:0000313" key="2">
    <source>
        <dbReference type="EMBL" id="ENV18416.1"/>
    </source>
</evidence>
<reference evidence="2 3" key="1">
    <citation type="submission" date="2013-02" db="EMBL/GenBank/DDBJ databases">
        <title>The Genome Sequence of Acinetobacter guillouiae NIPH 991.</title>
        <authorList>
            <consortium name="The Broad Institute Genome Sequencing Platform"/>
            <consortium name="The Broad Institute Genome Sequencing Center for Infectious Disease"/>
            <person name="Cerqueira G."/>
            <person name="Feldgarden M."/>
            <person name="Courvalin P."/>
            <person name="Perichon B."/>
            <person name="Grillot-Courvalin C."/>
            <person name="Clermont D."/>
            <person name="Rocha E."/>
            <person name="Yoon E.-J."/>
            <person name="Nemec A."/>
            <person name="Walker B."/>
            <person name="Young S.K."/>
            <person name="Zeng Q."/>
            <person name="Gargeya S."/>
            <person name="Fitzgerald M."/>
            <person name="Haas B."/>
            <person name="Abouelleil A."/>
            <person name="Alvarado L."/>
            <person name="Arachchi H.M."/>
            <person name="Berlin A.M."/>
            <person name="Chapman S.B."/>
            <person name="Dewar J."/>
            <person name="Goldberg J."/>
            <person name="Griggs A."/>
            <person name="Gujja S."/>
            <person name="Hansen M."/>
            <person name="Howarth C."/>
            <person name="Imamovic A."/>
            <person name="Larimer J."/>
            <person name="McCowan C."/>
            <person name="Murphy C."/>
            <person name="Neiman D."/>
            <person name="Pearson M."/>
            <person name="Priest M."/>
            <person name="Roberts A."/>
            <person name="Saif S."/>
            <person name="Shea T."/>
            <person name="Sisk P."/>
            <person name="Sykes S."/>
            <person name="Wortman J."/>
            <person name="Nusbaum C."/>
            <person name="Birren B."/>
        </authorList>
    </citation>
    <scope>NUCLEOTIDE SEQUENCE [LARGE SCALE GENOMIC DNA]</scope>
    <source>
        <strain evidence="2 3">NIPH 991</strain>
    </source>
</reference>
<evidence type="ECO:0000313" key="3">
    <source>
        <dbReference type="Proteomes" id="UP000013148"/>
    </source>
</evidence>
<proteinExistence type="predicted"/>
<comment type="caution">
    <text evidence="2">The sequence shown here is derived from an EMBL/GenBank/DDBJ whole genome shotgun (WGS) entry which is preliminary data.</text>
</comment>
<dbReference type="RefSeq" id="WP_004819288.1">
    <property type="nucleotide sequence ID" value="NZ_KB849456.1"/>
</dbReference>
<name>N8X2E0_ACIGI</name>
<organism evidence="2 3">
    <name type="scientific">Acinetobacter guillouiae NIPH 991</name>
    <dbReference type="NCBI Taxonomy" id="1217656"/>
    <lineage>
        <taxon>Bacteria</taxon>
        <taxon>Pseudomonadati</taxon>
        <taxon>Pseudomonadota</taxon>
        <taxon>Gammaproteobacteria</taxon>
        <taxon>Moraxellales</taxon>
        <taxon>Moraxellaceae</taxon>
        <taxon>Acinetobacter</taxon>
    </lineage>
</organism>
<keyword evidence="3" id="KW-1185">Reference proteome</keyword>
<keyword evidence="1" id="KW-0472">Membrane</keyword>
<dbReference type="AlphaFoldDB" id="N8X2E0"/>
<keyword evidence="1" id="KW-0812">Transmembrane</keyword>
<dbReference type="EMBL" id="APPJ01000009">
    <property type="protein sequence ID" value="ENV18416.1"/>
    <property type="molecule type" value="Genomic_DNA"/>
</dbReference>
<sequence length="126" mass="15221">MDNIKHFLFLFLFIIILVKLVVLPVNEFFILPNYLEYKAKNIKNIKKGYACYKGKYKTRSGNYVYEYVVDNTGMTSFSGLKVRFPFLYKRGEFFKKIENNSQKCIDVNYVEINYFFIKKKYIYDFI</sequence>
<accession>N8X2E0</accession>
<feature type="transmembrane region" description="Helical" evidence="1">
    <location>
        <begin position="6"/>
        <end position="31"/>
    </location>
</feature>
<dbReference type="Proteomes" id="UP000013148">
    <property type="component" value="Unassembled WGS sequence"/>
</dbReference>
<keyword evidence="1" id="KW-1133">Transmembrane helix</keyword>
<evidence type="ECO:0000256" key="1">
    <source>
        <dbReference type="SAM" id="Phobius"/>
    </source>
</evidence>